<keyword evidence="1" id="KW-0805">Transcription regulation</keyword>
<dbReference type="Pfam" id="PF02311">
    <property type="entry name" value="AraC_binding"/>
    <property type="match status" value="1"/>
</dbReference>
<keyword evidence="2" id="KW-0238">DNA-binding</keyword>
<evidence type="ECO:0000313" key="6">
    <source>
        <dbReference type="Proteomes" id="UP001198374"/>
    </source>
</evidence>
<evidence type="ECO:0000256" key="3">
    <source>
        <dbReference type="ARBA" id="ARBA00023163"/>
    </source>
</evidence>
<reference evidence="6" key="1">
    <citation type="submission" date="2023-07" db="EMBL/GenBank/DDBJ databases">
        <title>FDA dAtabase for Regulatory Grade micrObial Sequences (FDA-ARGOS): Supporting development and validation of Infectious Disease Dx tests.</title>
        <authorList>
            <person name="Sproer C."/>
            <person name="Gronow S."/>
            <person name="Severitt S."/>
            <person name="Schroder I."/>
            <person name="Tallon L."/>
            <person name="Sadzewicz L."/>
            <person name="Zhao X."/>
            <person name="Boylan J."/>
            <person name="Ott S."/>
            <person name="Bowen H."/>
            <person name="Vavikolanu K."/>
            <person name="Hazen T."/>
            <person name="Aluvathingal J."/>
            <person name="Nadendla S."/>
            <person name="Lowell S."/>
            <person name="Myers T."/>
            <person name="Yan Y."/>
        </authorList>
    </citation>
    <scope>NUCLEOTIDE SEQUENCE [LARGE SCALE GENOMIC DNA]</scope>
    <source>
        <strain evidence="6">FDAARGOS_1538</strain>
    </source>
</reference>
<feature type="domain" description="HTH araC/xylS-type" evidence="4">
    <location>
        <begin position="194"/>
        <end position="292"/>
    </location>
</feature>
<feature type="domain" description="HTH araC/xylS-type" evidence="4">
    <location>
        <begin position="309"/>
        <end position="407"/>
    </location>
</feature>
<gene>
    <name evidence="5" type="ORF">LDJ82_04445</name>
</gene>
<dbReference type="InterPro" id="IPR014710">
    <property type="entry name" value="RmlC-like_jellyroll"/>
</dbReference>
<keyword evidence="3" id="KW-0804">Transcription</keyword>
<dbReference type="InterPro" id="IPR011051">
    <property type="entry name" value="RmlC_Cupin_sf"/>
</dbReference>
<dbReference type="PANTHER" id="PTHR43280">
    <property type="entry name" value="ARAC-FAMILY TRANSCRIPTIONAL REGULATOR"/>
    <property type="match status" value="1"/>
</dbReference>
<comment type="caution">
    <text evidence="5">The sequence shown here is derived from an EMBL/GenBank/DDBJ whole genome shotgun (WGS) entry which is preliminary data.</text>
</comment>
<proteinExistence type="predicted"/>
<sequence length="418" mass="48962">MEKDKVFVQTHMCSSYDVTSIVTCDREVIGGETDPILHRQARFIIVCEGSGQINIQGRTYNIKEGSLVCILPYQYSKIVNVDQKLVYNIIIFNFDLFNELIKSHLNFFNEELSLIALFAQNNVVNCDAKTFKQNCNIFDNLRQELGIESTKSKKESTNKFSSVFISSQILQLIYNFTKQAKEISNKERDSIEYDQIFQYIYLNLSQNLSLEDLSNIFYISPSSIGEYIRKLTGYSFSDLLLEMRLARVENFLLYTNLSLKEISNILNFSDFSYISKIFSTKRNYKASEFRNVYKKINKISKIKDNPVAYKIVDFIYDNSDKSLNASDVAEKFDISEQELNYQLKYLVEKNYNCFINYIRINKSIRLLLDSDESIADISKRVGYDSVRTYNRNFKKFYNANPNKFRKNIKIEDWGFDEN</sequence>
<dbReference type="Pfam" id="PF12833">
    <property type="entry name" value="HTH_18"/>
    <property type="match status" value="2"/>
</dbReference>
<dbReference type="PANTHER" id="PTHR43280:SF2">
    <property type="entry name" value="HTH-TYPE TRANSCRIPTIONAL REGULATOR EXSA"/>
    <property type="match status" value="1"/>
</dbReference>
<dbReference type="InterPro" id="IPR009057">
    <property type="entry name" value="Homeodomain-like_sf"/>
</dbReference>
<dbReference type="Proteomes" id="UP001198374">
    <property type="component" value="Unassembled WGS sequence"/>
</dbReference>
<dbReference type="Gene3D" id="2.60.120.10">
    <property type="entry name" value="Jelly Rolls"/>
    <property type="match status" value="1"/>
</dbReference>
<evidence type="ECO:0000256" key="2">
    <source>
        <dbReference type="ARBA" id="ARBA00023125"/>
    </source>
</evidence>
<dbReference type="InterPro" id="IPR018060">
    <property type="entry name" value="HTH_AraC"/>
</dbReference>
<dbReference type="RefSeq" id="WP_209772541.1">
    <property type="nucleotide sequence ID" value="NZ_JAGGLO010000002.1"/>
</dbReference>
<evidence type="ECO:0000313" key="5">
    <source>
        <dbReference type="EMBL" id="MCA2096162.1"/>
    </source>
</evidence>
<dbReference type="InterPro" id="IPR003313">
    <property type="entry name" value="AraC-bd"/>
</dbReference>
<dbReference type="SUPFAM" id="SSF51182">
    <property type="entry name" value="RmlC-like cupins"/>
    <property type="match status" value="1"/>
</dbReference>
<organism evidence="5 6">
    <name type="scientific">Anaerococcus degeneri</name>
    <dbReference type="NCBI Taxonomy" id="361500"/>
    <lineage>
        <taxon>Bacteria</taxon>
        <taxon>Bacillati</taxon>
        <taxon>Bacillota</taxon>
        <taxon>Tissierellia</taxon>
        <taxon>Tissierellales</taxon>
        <taxon>Peptoniphilaceae</taxon>
        <taxon>Anaerococcus</taxon>
    </lineage>
</organism>
<dbReference type="PROSITE" id="PS01124">
    <property type="entry name" value="HTH_ARAC_FAMILY_2"/>
    <property type="match status" value="2"/>
</dbReference>
<dbReference type="Gene3D" id="1.10.10.60">
    <property type="entry name" value="Homeodomain-like"/>
    <property type="match status" value="3"/>
</dbReference>
<dbReference type="EMBL" id="JAIWIY010000001">
    <property type="protein sequence ID" value="MCA2096162.1"/>
    <property type="molecule type" value="Genomic_DNA"/>
</dbReference>
<protein>
    <submittedName>
        <fullName evidence="5">AraC family transcriptional regulator</fullName>
    </submittedName>
</protein>
<evidence type="ECO:0000259" key="4">
    <source>
        <dbReference type="PROSITE" id="PS01124"/>
    </source>
</evidence>
<keyword evidence="6" id="KW-1185">Reference proteome</keyword>
<accession>A0ABS7Z0F8</accession>
<evidence type="ECO:0000256" key="1">
    <source>
        <dbReference type="ARBA" id="ARBA00023015"/>
    </source>
</evidence>
<dbReference type="SUPFAM" id="SSF46689">
    <property type="entry name" value="Homeodomain-like"/>
    <property type="match status" value="1"/>
</dbReference>
<dbReference type="SMART" id="SM00342">
    <property type="entry name" value="HTH_ARAC"/>
    <property type="match status" value="2"/>
</dbReference>
<name>A0ABS7Z0F8_9FIRM</name>